<dbReference type="Pfam" id="PF25036">
    <property type="entry name" value="VPS13_VAB"/>
    <property type="match status" value="2"/>
</dbReference>
<evidence type="ECO:0000259" key="1">
    <source>
        <dbReference type="PROSITE" id="PS50030"/>
    </source>
</evidence>
<dbReference type="EMBL" id="JAPWTJ010001061">
    <property type="protein sequence ID" value="KAJ8974055.1"/>
    <property type="molecule type" value="Genomic_DNA"/>
</dbReference>
<evidence type="ECO:0000313" key="2">
    <source>
        <dbReference type="EMBL" id="KAJ8974055.1"/>
    </source>
</evidence>
<dbReference type="Proteomes" id="UP001162164">
    <property type="component" value="Unassembled WGS sequence"/>
</dbReference>
<dbReference type="CDD" id="cd14306">
    <property type="entry name" value="UBA_VP13D"/>
    <property type="match status" value="1"/>
</dbReference>
<gene>
    <name evidence="2" type="ORF">NQ317_002301</name>
</gene>
<organism evidence="2 3">
    <name type="scientific">Molorchus minor</name>
    <dbReference type="NCBI Taxonomy" id="1323400"/>
    <lineage>
        <taxon>Eukaryota</taxon>
        <taxon>Metazoa</taxon>
        <taxon>Ecdysozoa</taxon>
        <taxon>Arthropoda</taxon>
        <taxon>Hexapoda</taxon>
        <taxon>Insecta</taxon>
        <taxon>Pterygota</taxon>
        <taxon>Neoptera</taxon>
        <taxon>Endopterygota</taxon>
        <taxon>Coleoptera</taxon>
        <taxon>Polyphaga</taxon>
        <taxon>Cucujiformia</taxon>
        <taxon>Chrysomeloidea</taxon>
        <taxon>Cerambycidae</taxon>
        <taxon>Lamiinae</taxon>
        <taxon>Monochamini</taxon>
        <taxon>Molorchus</taxon>
    </lineage>
</organism>
<accession>A0ABQ9J7X1</accession>
<feature type="domain" description="UBA" evidence="1">
    <location>
        <begin position="321"/>
        <end position="366"/>
    </location>
</feature>
<dbReference type="Gene3D" id="1.10.8.10">
    <property type="entry name" value="DNA helicase RuvA subunit, C-terminal domain"/>
    <property type="match status" value="1"/>
</dbReference>
<dbReference type="InterPro" id="IPR015940">
    <property type="entry name" value="UBA"/>
</dbReference>
<reference evidence="2" key="1">
    <citation type="journal article" date="2023" name="Insect Mol. Biol.">
        <title>Genome sequencing provides insights into the evolution of gene families encoding plant cell wall-degrading enzymes in longhorned beetles.</title>
        <authorList>
            <person name="Shin N.R."/>
            <person name="Okamura Y."/>
            <person name="Kirsch R."/>
            <person name="Pauchet Y."/>
        </authorList>
    </citation>
    <scope>NUCLEOTIDE SEQUENCE</scope>
    <source>
        <strain evidence="2">MMC_N1</strain>
    </source>
</reference>
<dbReference type="InterPro" id="IPR035992">
    <property type="entry name" value="Ricin_B-like_lectins"/>
</dbReference>
<dbReference type="InterPro" id="IPR009543">
    <property type="entry name" value="VPS13_VAB"/>
</dbReference>
<dbReference type="Pfam" id="PF25033">
    <property type="entry name" value="VPS13_M"/>
    <property type="match status" value="1"/>
</dbReference>
<dbReference type="CDD" id="cd23453">
    <property type="entry name" value="beta-trefoil_Ricin_VPS13D"/>
    <property type="match status" value="1"/>
</dbReference>
<proteinExistence type="predicted"/>
<evidence type="ECO:0000313" key="3">
    <source>
        <dbReference type="Proteomes" id="UP001162164"/>
    </source>
</evidence>
<dbReference type="PANTHER" id="PTHR16166:SF141">
    <property type="entry name" value="INTERMEMBRANE LIPID TRANSFER PROTEIN VPS13D"/>
    <property type="match status" value="1"/>
</dbReference>
<dbReference type="PROSITE" id="PS50030">
    <property type="entry name" value="UBA"/>
    <property type="match status" value="1"/>
</dbReference>
<dbReference type="Gene3D" id="2.80.10.50">
    <property type="match status" value="1"/>
</dbReference>
<dbReference type="SUPFAM" id="SSF46934">
    <property type="entry name" value="UBA-like"/>
    <property type="match status" value="1"/>
</dbReference>
<dbReference type="InterPro" id="IPR056747">
    <property type="entry name" value="VPS13-like_M"/>
</dbReference>
<comment type="caution">
    <text evidence="2">The sequence shown here is derived from an EMBL/GenBank/DDBJ whole genome shotgun (WGS) entry which is preliminary data.</text>
</comment>
<sequence length="1283" mass="145585">MVRWTFRQYKLIRGLLSFNLGEDTERINPSIPVRSLSCETETNEEWKLFSIKLDMQNVALHLIKSHSTNSPLTCINFIKSHLTVETFSNMCQDIDLVSQEILIMDTRFHGVSPVENGNVFTSILQSIKYSKDDELIQAEVHSRRRLDHYKVTVLLNNMRLMAIFDWWVSVKEYIFTEIENVASSPEHQVMIPKKQENITVDLTLNITSSEIVLVENCSQWDTNAVILKSTTVLKHRPHNLEKPLSCSLNNLEMFSCILGLEDETALSIIDPITLGIDINKDDVLDVQLQFLTVRLSYHDICMFKKMLESLPKQLVFIKDESPDHSSLMNGQISTLTGLGFKKEDCIKALEICENRLDDAALWLTHNAIAASARTVKSTPSVKVNAVEVKANRISICIIDDCGDSDVPLLELSFSDLQLYQLLPELNINDPVYPQGSLQCSLASDYYNRVLSGWEPVLEPWRCKIGWEKAVSQGSLSNRLTMKVDSEDIFNINITSTLIELYSQVKENWTKDYYTSSDTQTGNPNKQGMSSTIDSFRRRSPFIPFALKNDTGSPLKFTTHISDLNNSKSPVVNRSDENWIITQCHFLFRGRDKMRHQDSHKTRLHQLVVKVEDYQCVEPVTVDKVGVYFRDAPLEGQLPSPALPPVRIVFDVALEGSARKLVTIRSALLIVNSLPLAVEINLKNKLPNDDLARWVPTTSFIVNPKATLAVPLVHTHSQINIKPHNGPHQYTYCMPTINWNQMPNNYDRGIISVVPVFEQPAHRIVLLPTVKLENLLPLDIGYNLSGEQGVIRGGSCAAITAVDPEKVVELAITLDNFKTCNTVVVPSGCNTEFSARIKFEDRKQRKLHLLADISLNRITISAYYWIINRTGLPLVFRQSGSSVESAGQFEEHEQARMVAPLLFSFSDQDASHTINARVGKKCCLEWHATVVFELSRPEKYPISKITCHDERRHIRLVLEQYQIHMPFHWSRLDKEQLLCVSILDIPDCCWSGGLKIDNNDSMHINVRDANGRVYFLRLEVLLQGATFFIVFTDADTMPPPIRVDNFSEVSIAFGQSCYIDVMHSTARAHSSVPYAWDEPTKSYVMRLIAPGGVSNTYNMSNLGSANVKDPLDVECQELVLDVLKNNRVILAHKIPGERSQLWRMTSEGHIQHEGSSPPSHPNQPRRQENIVVLDIENTAPQPNTYSRLILRRVDPRRQSTQRWRFTEEGRLCCNHYNMCVQPQDGFYGLRAGTAAVLGMPQPICHKLTDKGIPIEQAIERQRLRPGLDFCLSTFTWMVRPKSSA</sequence>
<keyword evidence="3" id="KW-1185">Reference proteome</keyword>
<dbReference type="SUPFAM" id="SSF50370">
    <property type="entry name" value="Ricin B-like lectins"/>
    <property type="match status" value="1"/>
</dbReference>
<dbReference type="InterPro" id="IPR041969">
    <property type="entry name" value="VP13D_UBA"/>
</dbReference>
<name>A0ABQ9J7X1_9CUCU</name>
<dbReference type="InterPro" id="IPR026847">
    <property type="entry name" value="VPS13"/>
</dbReference>
<dbReference type="PANTHER" id="PTHR16166">
    <property type="entry name" value="VACUOLAR PROTEIN SORTING-ASSOCIATED PROTEIN VPS13"/>
    <property type="match status" value="1"/>
</dbReference>
<protein>
    <recommendedName>
        <fullName evidence="1">UBA domain-containing protein</fullName>
    </recommendedName>
</protein>
<dbReference type="InterPro" id="IPR009060">
    <property type="entry name" value="UBA-like_sf"/>
</dbReference>